<feature type="region of interest" description="Disordered" evidence="2">
    <location>
        <begin position="16"/>
        <end position="265"/>
    </location>
</feature>
<feature type="compositionally biased region" description="Low complexity" evidence="2">
    <location>
        <begin position="136"/>
        <end position="153"/>
    </location>
</feature>
<dbReference type="Proteomes" id="UP001218188">
    <property type="component" value="Unassembled WGS sequence"/>
</dbReference>
<evidence type="ECO:0000313" key="3">
    <source>
        <dbReference type="EMBL" id="KAJ7040293.1"/>
    </source>
</evidence>
<name>A0AAD6T9J5_9AGAR</name>
<gene>
    <name evidence="3" type="ORF">C8F04DRAFT_1391780</name>
</gene>
<dbReference type="EMBL" id="JARJCM010000022">
    <property type="protein sequence ID" value="KAJ7040293.1"/>
    <property type="molecule type" value="Genomic_DNA"/>
</dbReference>
<organism evidence="3 4">
    <name type="scientific">Mycena alexandri</name>
    <dbReference type="NCBI Taxonomy" id="1745969"/>
    <lineage>
        <taxon>Eukaryota</taxon>
        <taxon>Fungi</taxon>
        <taxon>Dikarya</taxon>
        <taxon>Basidiomycota</taxon>
        <taxon>Agaricomycotina</taxon>
        <taxon>Agaricomycetes</taxon>
        <taxon>Agaricomycetidae</taxon>
        <taxon>Agaricales</taxon>
        <taxon>Marasmiineae</taxon>
        <taxon>Mycenaceae</taxon>
        <taxon>Mycena</taxon>
    </lineage>
</organism>
<keyword evidence="1" id="KW-0175">Coiled coil</keyword>
<feature type="coiled-coil region" evidence="1">
    <location>
        <begin position="494"/>
        <end position="535"/>
    </location>
</feature>
<dbReference type="AlphaFoldDB" id="A0AAD6T9J5"/>
<feature type="compositionally biased region" description="Low complexity" evidence="2">
    <location>
        <begin position="202"/>
        <end position="227"/>
    </location>
</feature>
<feature type="compositionally biased region" description="Polar residues" evidence="2">
    <location>
        <begin position="33"/>
        <end position="42"/>
    </location>
</feature>
<feature type="coiled-coil region" evidence="1">
    <location>
        <begin position="333"/>
        <end position="394"/>
    </location>
</feature>
<feature type="compositionally biased region" description="Polar residues" evidence="2">
    <location>
        <begin position="253"/>
        <end position="262"/>
    </location>
</feature>
<feature type="compositionally biased region" description="Low complexity" evidence="2">
    <location>
        <begin position="283"/>
        <end position="298"/>
    </location>
</feature>
<evidence type="ECO:0000256" key="2">
    <source>
        <dbReference type="SAM" id="MobiDB-lite"/>
    </source>
</evidence>
<reference evidence="3" key="1">
    <citation type="submission" date="2023-03" db="EMBL/GenBank/DDBJ databases">
        <title>Massive genome expansion in bonnet fungi (Mycena s.s.) driven by repeated elements and novel gene families across ecological guilds.</title>
        <authorList>
            <consortium name="Lawrence Berkeley National Laboratory"/>
            <person name="Harder C.B."/>
            <person name="Miyauchi S."/>
            <person name="Viragh M."/>
            <person name="Kuo A."/>
            <person name="Thoen E."/>
            <person name="Andreopoulos B."/>
            <person name="Lu D."/>
            <person name="Skrede I."/>
            <person name="Drula E."/>
            <person name="Henrissat B."/>
            <person name="Morin E."/>
            <person name="Kohler A."/>
            <person name="Barry K."/>
            <person name="LaButti K."/>
            <person name="Morin E."/>
            <person name="Salamov A."/>
            <person name="Lipzen A."/>
            <person name="Mereny Z."/>
            <person name="Hegedus B."/>
            <person name="Baldrian P."/>
            <person name="Stursova M."/>
            <person name="Weitz H."/>
            <person name="Taylor A."/>
            <person name="Grigoriev I.V."/>
            <person name="Nagy L.G."/>
            <person name="Martin F."/>
            <person name="Kauserud H."/>
        </authorList>
    </citation>
    <scope>NUCLEOTIDE SEQUENCE</scope>
    <source>
        <strain evidence="3">CBHHK200</strain>
    </source>
</reference>
<feature type="region of interest" description="Disordered" evidence="2">
    <location>
        <begin position="280"/>
        <end position="300"/>
    </location>
</feature>
<protein>
    <submittedName>
        <fullName evidence="3">Uncharacterized protein</fullName>
    </submittedName>
</protein>
<feature type="compositionally biased region" description="Low complexity" evidence="2">
    <location>
        <begin position="62"/>
        <end position="78"/>
    </location>
</feature>
<proteinExistence type="predicted"/>
<sequence>MGHGPEEEYRYVYCNAPAPAPRDRGHGRGGFSSPPSRDSGWNNRRKSLNTEWDTEGWKSKPSKAPASSSGSVSSYADPEPSTSKVFGAWGTGGVTGSTSGWGDSNDGGNKDTNSGWGSGSGWGAPPSATATKEADAAWGTATGWGTSTTTTATKDTEPVGGLGSGAGWGTTTEKSVDGGWGASASVTGTKDAKADGWGSGGTTATTTQDNSSGWGTSGWGTTASTATQDNSSGGGWGASGGWASSTTDDRATPSLQPSSTKPPNDLRVEVEDKMEVDVPLPPLSASSSSYRPGSRAPSIAGTPQSAFPPFAVPGHVPTRAELHSGIVKTSVRATCIQLELRELQRQLKAFKATQTSPQFERISTSGGARLDQLYSQLKDNLNSTQKRVIAVEEELVKFPELPSSAPNTTDVDREMMSYTEDLGRWLRSFMALASIPDPKQRPEALLAEIEERITDLEDQCSHDRQGDQGCSTKVPERAESWNRLQRITRPSAAIAEMQSTADAAQQKFDEYAVQVEELLEKNDLGKARIKVLEAERDKSRLLNLEMKSQLEMFEKRKKERALQLEMMSASFARFAKNPNPAPVLDETVLNRVKANVSAMIDNEVIPALKGLGIRYTEAINRRSESLQQSIQPAVDMTSEICQRAEQIEVDA</sequence>
<evidence type="ECO:0000313" key="4">
    <source>
        <dbReference type="Proteomes" id="UP001218188"/>
    </source>
</evidence>
<comment type="caution">
    <text evidence="3">The sequence shown here is derived from an EMBL/GenBank/DDBJ whole genome shotgun (WGS) entry which is preliminary data.</text>
</comment>
<accession>A0AAD6T9J5</accession>
<evidence type="ECO:0000256" key="1">
    <source>
        <dbReference type="SAM" id="Coils"/>
    </source>
</evidence>
<keyword evidence="4" id="KW-1185">Reference proteome</keyword>